<dbReference type="Pfam" id="PF11887">
    <property type="entry name" value="Mce4_CUP1"/>
    <property type="match status" value="1"/>
</dbReference>
<dbReference type="Proteomes" id="UP001180845">
    <property type="component" value="Unassembled WGS sequence"/>
</dbReference>
<gene>
    <name evidence="4" type="ORF">JOF55_002628</name>
</gene>
<name>A0AAE3ZCL0_9ACTN</name>
<feature type="coiled-coil region" evidence="1">
    <location>
        <begin position="178"/>
        <end position="230"/>
    </location>
</feature>
<evidence type="ECO:0000313" key="5">
    <source>
        <dbReference type="Proteomes" id="UP001180845"/>
    </source>
</evidence>
<sequence length="326" mass="35335">MTSFQKRDPLKTGAAGLLALALAFVLAMNFQSLPFVGGKTYVAHFSEAAGLTTDNVVRVAGVEVGSVTDVELDGDHVKVTFEVSDAWIGNRTHAAIKLGTLLGRKYLALDPRGSKELPSSEPIPLQRTMSPYDVIEAFSGLSKTVGDLDTEQLARSFRTLSETFSDTPEQVRGALKGLSALSETIAKRDQELKKLLDRTSKLAGTISARNAEIEKLLADGNRLLRELRARRDAIRSLLDGTRALSEQLTGLVDDNAAQIGPALTQLDKVTAMLQRNQDNLSRSIELMAPFTRLFSNVLGNGRWFDVYICGLLPPAAGPINREGCLP</sequence>
<evidence type="ECO:0000313" key="4">
    <source>
        <dbReference type="EMBL" id="MDR7302447.1"/>
    </source>
</evidence>
<dbReference type="InterPro" id="IPR024516">
    <property type="entry name" value="Mce_C"/>
</dbReference>
<dbReference type="GO" id="GO:0005576">
    <property type="term" value="C:extracellular region"/>
    <property type="evidence" value="ECO:0007669"/>
    <property type="project" value="TreeGrafter"/>
</dbReference>
<comment type="caution">
    <text evidence="4">The sequence shown here is derived from an EMBL/GenBank/DDBJ whole genome shotgun (WGS) entry which is preliminary data.</text>
</comment>
<accession>A0AAE3ZCL0</accession>
<proteinExistence type="predicted"/>
<dbReference type="InterPro" id="IPR003399">
    <property type="entry name" value="Mce/MlaD"/>
</dbReference>
<dbReference type="EMBL" id="JAVDXW010000001">
    <property type="protein sequence ID" value="MDR7302447.1"/>
    <property type="molecule type" value="Genomic_DNA"/>
</dbReference>
<organism evidence="4 5">
    <name type="scientific">Haloactinomyces albus</name>
    <dbReference type="NCBI Taxonomy" id="1352928"/>
    <lineage>
        <taxon>Bacteria</taxon>
        <taxon>Bacillati</taxon>
        <taxon>Actinomycetota</taxon>
        <taxon>Actinomycetes</taxon>
        <taxon>Actinopolysporales</taxon>
        <taxon>Actinopolysporaceae</taxon>
        <taxon>Haloactinomyces</taxon>
    </lineage>
</organism>
<feature type="domain" description="Mce/MlaD" evidence="2">
    <location>
        <begin position="38"/>
        <end position="111"/>
    </location>
</feature>
<dbReference type="RefSeq" id="WP_310273990.1">
    <property type="nucleotide sequence ID" value="NZ_JAVDXW010000001.1"/>
</dbReference>
<keyword evidence="1" id="KW-0175">Coiled coil</keyword>
<evidence type="ECO:0000259" key="2">
    <source>
        <dbReference type="Pfam" id="PF02470"/>
    </source>
</evidence>
<dbReference type="Pfam" id="PF02470">
    <property type="entry name" value="MlaD"/>
    <property type="match status" value="1"/>
</dbReference>
<protein>
    <submittedName>
        <fullName evidence="4">Phospholipid/cholesterol/gamma-HCH transport system substrate-binding protein</fullName>
    </submittedName>
</protein>
<evidence type="ECO:0000256" key="1">
    <source>
        <dbReference type="SAM" id="Coils"/>
    </source>
</evidence>
<dbReference type="InterPro" id="IPR052336">
    <property type="entry name" value="MlaD_Phospholipid_Transporter"/>
</dbReference>
<evidence type="ECO:0000259" key="3">
    <source>
        <dbReference type="Pfam" id="PF11887"/>
    </source>
</evidence>
<dbReference type="NCBIfam" id="TIGR00996">
    <property type="entry name" value="Mtu_fam_mce"/>
    <property type="match status" value="1"/>
</dbReference>
<dbReference type="AlphaFoldDB" id="A0AAE3ZCL0"/>
<reference evidence="4" key="1">
    <citation type="submission" date="2023-07" db="EMBL/GenBank/DDBJ databases">
        <title>Sequencing the genomes of 1000 actinobacteria strains.</title>
        <authorList>
            <person name="Klenk H.-P."/>
        </authorList>
    </citation>
    <scope>NUCLEOTIDE SEQUENCE</scope>
    <source>
        <strain evidence="4">DSM 45977</strain>
    </source>
</reference>
<dbReference type="PANTHER" id="PTHR33371:SF18">
    <property type="entry name" value="MCE-FAMILY PROTEIN MCE3C"/>
    <property type="match status" value="1"/>
</dbReference>
<dbReference type="PRINTS" id="PR01782">
    <property type="entry name" value="MCEVIRFACTOR"/>
</dbReference>
<dbReference type="InterPro" id="IPR005693">
    <property type="entry name" value="Mce"/>
</dbReference>
<keyword evidence="5" id="KW-1185">Reference proteome</keyword>
<dbReference type="PANTHER" id="PTHR33371">
    <property type="entry name" value="INTERMEMBRANE PHOSPHOLIPID TRANSPORT SYSTEM BINDING PROTEIN MLAD-RELATED"/>
    <property type="match status" value="1"/>
</dbReference>
<feature type="domain" description="Mammalian cell entry C-terminal" evidence="3">
    <location>
        <begin position="115"/>
        <end position="308"/>
    </location>
</feature>